<dbReference type="PANTHER" id="PTHR30425:SF1">
    <property type="entry name" value="PHOSPHATE TRANSPORT SYSTEM PERMEASE PROTEIN PSTC"/>
    <property type="match status" value="1"/>
</dbReference>
<dbReference type="CDD" id="cd06261">
    <property type="entry name" value="TM_PBP2"/>
    <property type="match status" value="1"/>
</dbReference>
<dbReference type="eggNOG" id="COG0573">
    <property type="taxonomic scope" value="Bacteria"/>
</dbReference>
<dbReference type="GO" id="GO:0005315">
    <property type="term" value="F:phosphate transmembrane transporter activity"/>
    <property type="evidence" value="ECO:0007669"/>
    <property type="project" value="InterPro"/>
</dbReference>
<dbReference type="OrthoDB" id="9785113at2"/>
<dbReference type="KEGG" id="mro:MROS_2639"/>
<dbReference type="InterPro" id="IPR011864">
    <property type="entry name" value="Phosphate_PstC"/>
</dbReference>
<dbReference type="InterPro" id="IPR000515">
    <property type="entry name" value="MetI-like"/>
</dbReference>
<keyword evidence="4 10" id="KW-1003">Cell membrane</keyword>
<dbReference type="SUPFAM" id="SSF161098">
    <property type="entry name" value="MetI-like"/>
    <property type="match status" value="1"/>
</dbReference>
<comment type="subcellular location">
    <subcellularLocation>
        <location evidence="1 9">Cell membrane</location>
        <topology evidence="1 9">Multi-pass membrane protein</topology>
    </subcellularLocation>
</comment>
<feature type="transmembrane region" description="Helical" evidence="9">
    <location>
        <begin position="226"/>
        <end position="248"/>
    </location>
</feature>
<evidence type="ECO:0000256" key="6">
    <source>
        <dbReference type="ARBA" id="ARBA00022692"/>
    </source>
</evidence>
<evidence type="ECO:0000256" key="2">
    <source>
        <dbReference type="ARBA" id="ARBA00007069"/>
    </source>
</evidence>
<dbReference type="PROSITE" id="PS50928">
    <property type="entry name" value="ABC_TM1"/>
    <property type="match status" value="1"/>
</dbReference>
<feature type="domain" description="ABC transmembrane type-1" evidence="11">
    <location>
        <begin position="79"/>
        <end position="303"/>
    </location>
</feature>
<dbReference type="AlphaFoldDB" id="I6ZV18"/>
<dbReference type="HOGENOM" id="CLU_033621_1_3_10"/>
<feature type="transmembrane region" description="Helical" evidence="9">
    <location>
        <begin position="79"/>
        <end position="104"/>
    </location>
</feature>
<dbReference type="PATRIC" id="fig|1191523.3.peg.2774"/>
<feature type="transmembrane region" description="Helical" evidence="9">
    <location>
        <begin position="163"/>
        <end position="185"/>
    </location>
</feature>
<dbReference type="GO" id="GO:0005886">
    <property type="term" value="C:plasma membrane"/>
    <property type="evidence" value="ECO:0007669"/>
    <property type="project" value="UniProtKB-SubCell"/>
</dbReference>
<feature type="transmembrane region" description="Helical" evidence="9">
    <location>
        <begin position="116"/>
        <end position="143"/>
    </location>
</feature>
<accession>I6ZV18</accession>
<keyword evidence="8 9" id="KW-0472">Membrane</keyword>
<dbReference type="RefSeq" id="WP_014857299.1">
    <property type="nucleotide sequence ID" value="NC_018178.1"/>
</dbReference>
<dbReference type="Gene3D" id="1.10.3720.10">
    <property type="entry name" value="MetI-like"/>
    <property type="match status" value="1"/>
</dbReference>
<reference evidence="12 13" key="1">
    <citation type="journal article" date="2013" name="PLoS ONE">
        <title>Genomic analysis of Melioribacter roseus, facultatively anaerobic organotrophic bacterium representing a novel deep lineage within Bacteriodetes/Chlorobi group.</title>
        <authorList>
            <person name="Kadnikov V.V."/>
            <person name="Mardanov A.V."/>
            <person name="Podosokorskaya O.A."/>
            <person name="Gavrilov S.N."/>
            <person name="Kublanov I.V."/>
            <person name="Beletsky A.V."/>
            <person name="Bonch-Osmolovskaya E.A."/>
            <person name="Ravin N.V."/>
        </authorList>
    </citation>
    <scope>NUCLEOTIDE SEQUENCE [LARGE SCALE GENOMIC DNA]</scope>
    <source>
        <strain evidence="13">JCM 17771 / P3M-2</strain>
    </source>
</reference>
<protein>
    <recommendedName>
        <fullName evidence="10">Phosphate transport system permease protein</fullName>
    </recommendedName>
</protein>
<name>I6ZV18_MELRP</name>
<dbReference type="Pfam" id="PF00528">
    <property type="entry name" value="BPD_transp_1"/>
    <property type="match status" value="1"/>
</dbReference>
<comment type="similarity">
    <text evidence="2 10">Belongs to the binding-protein-dependent transport system permease family. CysTW subfamily.</text>
</comment>
<organism evidence="12 13">
    <name type="scientific">Melioribacter roseus (strain DSM 23840 / JCM 17771 / VKM B-2668 / P3M-2)</name>
    <dbReference type="NCBI Taxonomy" id="1191523"/>
    <lineage>
        <taxon>Bacteria</taxon>
        <taxon>Pseudomonadati</taxon>
        <taxon>Ignavibacteriota</taxon>
        <taxon>Ignavibacteria</taxon>
        <taxon>Ignavibacteriales</taxon>
        <taxon>Melioribacteraceae</taxon>
        <taxon>Melioribacter</taxon>
    </lineage>
</organism>
<evidence type="ECO:0000256" key="8">
    <source>
        <dbReference type="ARBA" id="ARBA00023136"/>
    </source>
</evidence>
<gene>
    <name evidence="12" type="ordered locus">MROS_2639</name>
</gene>
<dbReference type="NCBIfam" id="TIGR02138">
    <property type="entry name" value="phosphate_pstC"/>
    <property type="match status" value="1"/>
</dbReference>
<evidence type="ECO:0000313" key="12">
    <source>
        <dbReference type="EMBL" id="AFN75869.1"/>
    </source>
</evidence>
<dbReference type="GO" id="GO:0006817">
    <property type="term" value="P:phosphate ion transport"/>
    <property type="evidence" value="ECO:0007669"/>
    <property type="project" value="UniProtKB-KW"/>
</dbReference>
<feature type="transmembrane region" description="Helical" evidence="9">
    <location>
        <begin position="21"/>
        <end position="43"/>
    </location>
</feature>
<sequence length="317" mass="35025">MEKTKSVKKSVKSSRINIGDFIYEKLTLIFAVIVFAMIILMGYEMYINSKLSIDKFGWDFITETTWDPVEEIYGALPSIYGTLVSSFLALMIAVPLSLAVAVYLAESAPGWLEKPLSFMVELLAGVPSIVYGLWGIFVLVPWLREEVEPFLNEHFGYLPFFDGPMYGFGMLAAAIILSIMVLPIITSISRDIMKSVPSVQKEAALALGATKWEAIKIVLKNSKSGILGAVMLGLGRAIGETMAVTMVIGNRPIISESLFDPGYTMASIIANEFTEATTELYLSALIELALILFVITIIINIAARLLVWSLEKQWKQN</sequence>
<evidence type="ECO:0000259" key="11">
    <source>
        <dbReference type="PROSITE" id="PS50928"/>
    </source>
</evidence>
<dbReference type="InterPro" id="IPR051124">
    <property type="entry name" value="Phosphate_Transport_Permease"/>
</dbReference>
<evidence type="ECO:0000256" key="3">
    <source>
        <dbReference type="ARBA" id="ARBA00022448"/>
    </source>
</evidence>
<evidence type="ECO:0000256" key="9">
    <source>
        <dbReference type="RuleBase" id="RU363032"/>
    </source>
</evidence>
<evidence type="ECO:0000256" key="5">
    <source>
        <dbReference type="ARBA" id="ARBA00022592"/>
    </source>
</evidence>
<dbReference type="EMBL" id="CP003557">
    <property type="protein sequence ID" value="AFN75869.1"/>
    <property type="molecule type" value="Genomic_DNA"/>
</dbReference>
<comment type="function">
    <text evidence="10">Part of the binding-protein-dependent transport system for phosphate; probably responsible for the translocation of the substrate across the membrane.</text>
</comment>
<proteinExistence type="inferred from homology"/>
<dbReference type="STRING" id="1191523.MROS_2639"/>
<keyword evidence="13" id="KW-1185">Reference proteome</keyword>
<keyword evidence="6 9" id="KW-0812">Transmembrane</keyword>
<keyword evidence="5 10" id="KW-0592">Phosphate transport</keyword>
<evidence type="ECO:0000256" key="4">
    <source>
        <dbReference type="ARBA" id="ARBA00022475"/>
    </source>
</evidence>
<evidence type="ECO:0000313" key="13">
    <source>
        <dbReference type="Proteomes" id="UP000009011"/>
    </source>
</evidence>
<evidence type="ECO:0000256" key="1">
    <source>
        <dbReference type="ARBA" id="ARBA00004651"/>
    </source>
</evidence>
<evidence type="ECO:0000256" key="10">
    <source>
        <dbReference type="RuleBase" id="RU363054"/>
    </source>
</evidence>
<keyword evidence="3 9" id="KW-0813">Transport</keyword>
<dbReference type="PANTHER" id="PTHR30425">
    <property type="entry name" value="PHOSPHATE TRANSPORT SYSTEM PERMEASE PROTEIN PST"/>
    <property type="match status" value="1"/>
</dbReference>
<keyword evidence="7 9" id="KW-1133">Transmembrane helix</keyword>
<evidence type="ECO:0000256" key="7">
    <source>
        <dbReference type="ARBA" id="ARBA00022989"/>
    </source>
</evidence>
<dbReference type="Proteomes" id="UP000009011">
    <property type="component" value="Chromosome"/>
</dbReference>
<dbReference type="InterPro" id="IPR035906">
    <property type="entry name" value="MetI-like_sf"/>
</dbReference>
<feature type="transmembrane region" description="Helical" evidence="9">
    <location>
        <begin position="280"/>
        <end position="307"/>
    </location>
</feature>